<evidence type="ECO:0008006" key="4">
    <source>
        <dbReference type="Google" id="ProtNLM"/>
    </source>
</evidence>
<dbReference type="InterPro" id="IPR025418">
    <property type="entry name" value="YrhC-like"/>
</dbReference>
<dbReference type="AlphaFoldDB" id="A0A161Q6F6"/>
<sequence length="78" mass="9003">MKDKVELELQRKIEDYQRFSFIFVSLSFFMFLGIIIPLEGKNNGVDSILVLGVFAMLLLACTCHFTSKRALTQLLERD</sequence>
<dbReference type="Pfam" id="PF14143">
    <property type="entry name" value="YrhC"/>
    <property type="match status" value="1"/>
</dbReference>
<proteinExistence type="predicted"/>
<accession>A0A161Q6F6</accession>
<keyword evidence="1" id="KW-0472">Membrane</keyword>
<organism evidence="2 3">
    <name type="scientific">Alkalihalobacillus trypoxylicola</name>
    <dbReference type="NCBI Taxonomy" id="519424"/>
    <lineage>
        <taxon>Bacteria</taxon>
        <taxon>Bacillati</taxon>
        <taxon>Bacillota</taxon>
        <taxon>Bacilli</taxon>
        <taxon>Bacillales</taxon>
        <taxon>Bacillaceae</taxon>
        <taxon>Alkalihalobacillus</taxon>
    </lineage>
</organism>
<dbReference type="OrthoDB" id="2943632at2"/>
<evidence type="ECO:0000313" key="2">
    <source>
        <dbReference type="EMBL" id="KYG31908.1"/>
    </source>
</evidence>
<feature type="transmembrane region" description="Helical" evidence="1">
    <location>
        <begin position="21"/>
        <end position="38"/>
    </location>
</feature>
<keyword evidence="3" id="KW-1185">Reference proteome</keyword>
<name>A0A161Q6F6_9BACI</name>
<feature type="transmembrane region" description="Helical" evidence="1">
    <location>
        <begin position="44"/>
        <end position="67"/>
    </location>
</feature>
<reference evidence="2" key="1">
    <citation type="submission" date="2016-02" db="EMBL/GenBank/DDBJ databases">
        <title>Genome sequence of Bacillus trypoxylicola KCTC 13244(T).</title>
        <authorList>
            <person name="Jeong H."/>
            <person name="Park S.-H."/>
            <person name="Choi S.-K."/>
        </authorList>
    </citation>
    <scope>NUCLEOTIDE SEQUENCE [LARGE SCALE GENOMIC DNA]</scope>
    <source>
        <strain evidence="2">KCTC 13244</strain>
    </source>
</reference>
<keyword evidence="1" id="KW-1133">Transmembrane helix</keyword>
<gene>
    <name evidence="2" type="ORF">AZF04_03785</name>
</gene>
<protein>
    <recommendedName>
        <fullName evidence="4">YrhC-like protein</fullName>
    </recommendedName>
</protein>
<keyword evidence="1" id="KW-0812">Transmembrane</keyword>
<dbReference type="RefSeq" id="WP_045485650.1">
    <property type="nucleotide sequence ID" value="NZ_LTAO01000012.1"/>
</dbReference>
<dbReference type="Proteomes" id="UP000075806">
    <property type="component" value="Unassembled WGS sequence"/>
</dbReference>
<evidence type="ECO:0000256" key="1">
    <source>
        <dbReference type="SAM" id="Phobius"/>
    </source>
</evidence>
<comment type="caution">
    <text evidence="2">The sequence shown here is derived from an EMBL/GenBank/DDBJ whole genome shotgun (WGS) entry which is preliminary data.</text>
</comment>
<dbReference type="EMBL" id="LTAO01000012">
    <property type="protein sequence ID" value="KYG31908.1"/>
    <property type="molecule type" value="Genomic_DNA"/>
</dbReference>
<evidence type="ECO:0000313" key="3">
    <source>
        <dbReference type="Proteomes" id="UP000075806"/>
    </source>
</evidence>